<dbReference type="AlphaFoldDB" id="A0A0B0N520"/>
<name>A0A0B0N520_GOSAR</name>
<proteinExistence type="predicted"/>
<keyword evidence="2" id="KW-1185">Reference proteome</keyword>
<sequence>MNLRTLRQIGNELNHTWHIAHFTHSNSIYLCPMNHSKLVRTLG</sequence>
<gene>
    <name evidence="1" type="ORF">F383_15304</name>
</gene>
<accession>A0A0B0N520</accession>
<dbReference type="Proteomes" id="UP000032142">
    <property type="component" value="Unassembled WGS sequence"/>
</dbReference>
<evidence type="ECO:0000313" key="2">
    <source>
        <dbReference type="Proteomes" id="UP000032142"/>
    </source>
</evidence>
<organism evidence="1 2">
    <name type="scientific">Gossypium arboreum</name>
    <name type="common">Tree cotton</name>
    <name type="synonym">Gossypium nanking</name>
    <dbReference type="NCBI Taxonomy" id="29729"/>
    <lineage>
        <taxon>Eukaryota</taxon>
        <taxon>Viridiplantae</taxon>
        <taxon>Streptophyta</taxon>
        <taxon>Embryophyta</taxon>
        <taxon>Tracheophyta</taxon>
        <taxon>Spermatophyta</taxon>
        <taxon>Magnoliopsida</taxon>
        <taxon>eudicotyledons</taxon>
        <taxon>Gunneridae</taxon>
        <taxon>Pentapetalae</taxon>
        <taxon>rosids</taxon>
        <taxon>malvids</taxon>
        <taxon>Malvales</taxon>
        <taxon>Malvaceae</taxon>
        <taxon>Malvoideae</taxon>
        <taxon>Gossypium</taxon>
    </lineage>
</organism>
<protein>
    <submittedName>
        <fullName evidence="1">Uncharacterized protein</fullName>
    </submittedName>
</protein>
<evidence type="ECO:0000313" key="1">
    <source>
        <dbReference type="EMBL" id="KHG09533.1"/>
    </source>
</evidence>
<reference evidence="2" key="1">
    <citation type="submission" date="2014-09" db="EMBL/GenBank/DDBJ databases">
        <authorList>
            <person name="Mudge J."/>
            <person name="Ramaraj T."/>
            <person name="Lindquist I.E."/>
            <person name="Bharti A.K."/>
            <person name="Sundararajan A."/>
            <person name="Cameron C.T."/>
            <person name="Woodward J.E."/>
            <person name="May G.D."/>
            <person name="Brubaker C."/>
            <person name="Broadhvest J."/>
            <person name="Wilkins T.A."/>
        </authorList>
    </citation>
    <scope>NUCLEOTIDE SEQUENCE</scope>
    <source>
        <strain evidence="2">cv. AKA8401</strain>
    </source>
</reference>
<dbReference type="EMBL" id="KN391358">
    <property type="protein sequence ID" value="KHG09533.1"/>
    <property type="molecule type" value="Genomic_DNA"/>
</dbReference>